<name>A0A926QQ79_9ACTN</name>
<organism evidence="2 3">
    <name type="scientific">Streptomyces griseicoloratus</name>
    <dbReference type="NCBI Taxonomy" id="2752516"/>
    <lineage>
        <taxon>Bacteria</taxon>
        <taxon>Bacillati</taxon>
        <taxon>Actinomycetota</taxon>
        <taxon>Actinomycetes</taxon>
        <taxon>Kitasatosporales</taxon>
        <taxon>Streptomycetaceae</taxon>
        <taxon>Streptomyces</taxon>
    </lineage>
</organism>
<evidence type="ECO:0000313" key="2">
    <source>
        <dbReference type="EMBL" id="MBD0419320.1"/>
    </source>
</evidence>
<reference evidence="2" key="2">
    <citation type="submission" date="2020-09" db="EMBL/GenBank/DDBJ databases">
        <authorList>
            <person name="Luo X."/>
        </authorList>
    </citation>
    <scope>NUCLEOTIDE SEQUENCE</scope>
    <source>
        <strain evidence="2">TRM S81-3</strain>
    </source>
</reference>
<keyword evidence="3" id="KW-1185">Reference proteome</keyword>
<dbReference type="RefSeq" id="WP_188180344.1">
    <property type="nucleotide sequence ID" value="NZ_JACVQF010000177.1"/>
</dbReference>
<dbReference type="InterPro" id="IPR009003">
    <property type="entry name" value="Peptidase_S1_PA"/>
</dbReference>
<keyword evidence="1" id="KW-0732">Signal</keyword>
<reference evidence="2" key="1">
    <citation type="submission" date="2020-09" db="EMBL/GenBank/DDBJ databases">
        <title>Streptomyces grisecoloratus sp. nov., isolated from cotton soil.</title>
        <authorList>
            <person name="Xing L."/>
        </authorList>
    </citation>
    <scope>NUCLEOTIDE SEQUENCE</scope>
    <source>
        <strain evidence="2">TRM S81-3</strain>
    </source>
</reference>
<evidence type="ECO:0000313" key="3">
    <source>
        <dbReference type="Proteomes" id="UP000621210"/>
    </source>
</evidence>
<sequence length="273" mass="29520">MLAEADAMPPKDATAPMVGDISAEAAETSVSQQVPWPTISWPLNVVGRLFVVLPDGSLGKCSASVIVSNTRSALWTAAHCLHDGESGQSGFYTNVTFVPAYRNGEEPWGKWEAQNLIVPTSFADGDFDRMLDADMGSVILKPLAPYGNIQDAMGGYGYRFGFDTDYNDVYTFGYPAEGYNRPASDFNNGEYMMYCQGNTEDAFPFNFYDNRLKMDCDMGEGSSGGPFLTGFSQNIKIVGANSHTEGDPRSSDDLFSSEHANHAIAVINAVNGS</sequence>
<proteinExistence type="predicted"/>
<dbReference type="Gene3D" id="2.40.10.10">
    <property type="entry name" value="Trypsin-like serine proteases"/>
    <property type="match status" value="2"/>
</dbReference>
<dbReference type="InterPro" id="IPR043504">
    <property type="entry name" value="Peptidase_S1_PA_chymotrypsin"/>
</dbReference>
<dbReference type="InterPro" id="IPR050966">
    <property type="entry name" value="Glutamyl_endopeptidase"/>
</dbReference>
<gene>
    <name evidence="2" type="ORF">H0H10_09105</name>
</gene>
<dbReference type="PANTHER" id="PTHR15462">
    <property type="entry name" value="SERINE PROTEASE"/>
    <property type="match status" value="1"/>
</dbReference>
<comment type="caution">
    <text evidence="2">The sequence shown here is derived from an EMBL/GenBank/DDBJ whole genome shotgun (WGS) entry which is preliminary data.</text>
</comment>
<protein>
    <recommendedName>
        <fullName evidence="4">Peptidase S1 domain-containing protein</fullName>
    </recommendedName>
</protein>
<dbReference type="AlphaFoldDB" id="A0A926QQ79"/>
<dbReference type="EMBL" id="JACVQF010000177">
    <property type="protein sequence ID" value="MBD0419320.1"/>
    <property type="molecule type" value="Genomic_DNA"/>
</dbReference>
<evidence type="ECO:0008006" key="4">
    <source>
        <dbReference type="Google" id="ProtNLM"/>
    </source>
</evidence>
<dbReference type="SUPFAM" id="SSF50494">
    <property type="entry name" value="Trypsin-like serine proteases"/>
    <property type="match status" value="1"/>
</dbReference>
<evidence type="ECO:0000256" key="1">
    <source>
        <dbReference type="ARBA" id="ARBA00022729"/>
    </source>
</evidence>
<accession>A0A926QQ79</accession>
<dbReference type="Proteomes" id="UP000621210">
    <property type="component" value="Unassembled WGS sequence"/>
</dbReference>